<evidence type="ECO:0000256" key="1">
    <source>
        <dbReference type="ARBA" id="ARBA00004236"/>
    </source>
</evidence>
<keyword evidence="3" id="KW-1003">Cell membrane</keyword>
<name>A0ABW6W4W8_9ACTN</name>
<reference evidence="9 10" key="1">
    <citation type="submission" date="2024-10" db="EMBL/GenBank/DDBJ databases">
        <title>The Natural Products Discovery Center: Release of the First 8490 Sequenced Strains for Exploring Actinobacteria Biosynthetic Diversity.</title>
        <authorList>
            <person name="Kalkreuter E."/>
            <person name="Kautsar S.A."/>
            <person name="Yang D."/>
            <person name="Bader C.D."/>
            <person name="Teijaro C.N."/>
            <person name="Fluegel L."/>
            <person name="Davis C.M."/>
            <person name="Simpson J.R."/>
            <person name="Lauterbach L."/>
            <person name="Steele A.D."/>
            <person name="Gui C."/>
            <person name="Meng S."/>
            <person name="Li G."/>
            <person name="Viehrig K."/>
            <person name="Ye F."/>
            <person name="Su P."/>
            <person name="Kiefer A.F."/>
            <person name="Nichols A."/>
            <person name="Cepeda A.J."/>
            <person name="Yan W."/>
            <person name="Fan B."/>
            <person name="Jiang Y."/>
            <person name="Adhikari A."/>
            <person name="Zheng C.-J."/>
            <person name="Schuster L."/>
            <person name="Cowan T.M."/>
            <person name="Smanski M.J."/>
            <person name="Chevrette M.G."/>
            <person name="De Carvalho L.P.S."/>
            <person name="Shen B."/>
        </authorList>
    </citation>
    <scope>NUCLEOTIDE SEQUENCE [LARGE SCALE GENOMIC DNA]</scope>
    <source>
        <strain evidence="9 10">NPDC000087</strain>
    </source>
</reference>
<comment type="similarity">
    <text evidence="2">Belongs to the MmpS family.</text>
</comment>
<dbReference type="Pfam" id="PF05423">
    <property type="entry name" value="Mycobact_memb"/>
    <property type="match status" value="1"/>
</dbReference>
<protein>
    <submittedName>
        <fullName evidence="9">MmpS family transport accessory protein</fullName>
    </submittedName>
</protein>
<evidence type="ECO:0000313" key="9">
    <source>
        <dbReference type="EMBL" id="MFF5288343.1"/>
    </source>
</evidence>
<keyword evidence="4 8" id="KW-0812">Transmembrane</keyword>
<dbReference type="RefSeq" id="WP_040432257.1">
    <property type="nucleotide sequence ID" value="NZ_JBIAZU010000001.1"/>
</dbReference>
<gene>
    <name evidence="9" type="ORF">ACFY35_02825</name>
</gene>
<comment type="subcellular location">
    <subcellularLocation>
        <location evidence="1">Cell membrane</location>
    </subcellularLocation>
</comment>
<dbReference type="Gene3D" id="2.60.40.2880">
    <property type="entry name" value="MmpS1-5, C-terminal soluble domain"/>
    <property type="match status" value="1"/>
</dbReference>
<feature type="transmembrane region" description="Helical" evidence="8">
    <location>
        <begin position="43"/>
        <end position="62"/>
    </location>
</feature>
<evidence type="ECO:0000256" key="4">
    <source>
        <dbReference type="ARBA" id="ARBA00022692"/>
    </source>
</evidence>
<evidence type="ECO:0000256" key="6">
    <source>
        <dbReference type="ARBA" id="ARBA00023136"/>
    </source>
</evidence>
<dbReference type="InterPro" id="IPR038468">
    <property type="entry name" value="MmpS_C"/>
</dbReference>
<proteinExistence type="inferred from homology"/>
<feature type="region of interest" description="Disordered" evidence="7">
    <location>
        <begin position="1"/>
        <end position="35"/>
    </location>
</feature>
<comment type="caution">
    <text evidence="9">The sequence shown here is derived from an EMBL/GenBank/DDBJ whole genome shotgun (WGS) entry which is preliminary data.</text>
</comment>
<evidence type="ECO:0000256" key="7">
    <source>
        <dbReference type="SAM" id="MobiDB-lite"/>
    </source>
</evidence>
<sequence length="181" mass="19002">MTKLDQDGLIPPSDPWHEAAPPPDPVWPPPVPDDPQPRPRTRWWLLILVAVVVVAVAFGVALRPVRSPEPARTPVAPPPAKQATSASPAAARTVLYAVTAGSGDIGSVQYTDQDGDIISRGGVPLPWRVTFHVTGDQHPFVLIAQRKKGGTGPVTCSITVGGEVLSSATETGRYAAPECAA</sequence>
<evidence type="ECO:0000256" key="2">
    <source>
        <dbReference type="ARBA" id="ARBA00007531"/>
    </source>
</evidence>
<dbReference type="InterPro" id="IPR008693">
    <property type="entry name" value="MmpS"/>
</dbReference>
<accession>A0ABW6W4W8</accession>
<evidence type="ECO:0000256" key="8">
    <source>
        <dbReference type="SAM" id="Phobius"/>
    </source>
</evidence>
<keyword evidence="10" id="KW-1185">Reference proteome</keyword>
<feature type="compositionally biased region" description="Pro residues" evidence="7">
    <location>
        <begin position="20"/>
        <end position="34"/>
    </location>
</feature>
<evidence type="ECO:0000313" key="10">
    <source>
        <dbReference type="Proteomes" id="UP001602245"/>
    </source>
</evidence>
<dbReference type="EMBL" id="JBIAZU010000001">
    <property type="protein sequence ID" value="MFF5288343.1"/>
    <property type="molecule type" value="Genomic_DNA"/>
</dbReference>
<keyword evidence="6 8" id="KW-0472">Membrane</keyword>
<keyword evidence="5 8" id="KW-1133">Transmembrane helix</keyword>
<feature type="region of interest" description="Disordered" evidence="7">
    <location>
        <begin position="67"/>
        <end position="87"/>
    </location>
</feature>
<evidence type="ECO:0000256" key="5">
    <source>
        <dbReference type="ARBA" id="ARBA00022989"/>
    </source>
</evidence>
<organism evidence="9 10">
    <name type="scientific">Paractinoplanes globisporus</name>
    <dbReference type="NCBI Taxonomy" id="113565"/>
    <lineage>
        <taxon>Bacteria</taxon>
        <taxon>Bacillati</taxon>
        <taxon>Actinomycetota</taxon>
        <taxon>Actinomycetes</taxon>
        <taxon>Micromonosporales</taxon>
        <taxon>Micromonosporaceae</taxon>
        <taxon>Paractinoplanes</taxon>
    </lineage>
</organism>
<evidence type="ECO:0000256" key="3">
    <source>
        <dbReference type="ARBA" id="ARBA00022475"/>
    </source>
</evidence>
<dbReference type="Proteomes" id="UP001602245">
    <property type="component" value="Unassembled WGS sequence"/>
</dbReference>